<feature type="domain" description="VWFA" evidence="1">
    <location>
        <begin position="5"/>
        <end position="160"/>
    </location>
</feature>
<dbReference type="InterPro" id="IPR036465">
    <property type="entry name" value="vWFA_dom_sf"/>
</dbReference>
<dbReference type="SUPFAM" id="SSF53300">
    <property type="entry name" value="vWA-like"/>
    <property type="match status" value="1"/>
</dbReference>
<dbReference type="PROSITE" id="PS50234">
    <property type="entry name" value="VWFA"/>
    <property type="match status" value="1"/>
</dbReference>
<proteinExistence type="predicted"/>
<dbReference type="AlphaFoldDB" id="A0A6C0AX60"/>
<dbReference type="InterPro" id="IPR002035">
    <property type="entry name" value="VWF_A"/>
</dbReference>
<dbReference type="EMBL" id="MN738809">
    <property type="protein sequence ID" value="QHS84537.1"/>
    <property type="molecule type" value="Genomic_DNA"/>
</dbReference>
<reference evidence="2" key="1">
    <citation type="journal article" date="2020" name="Nature">
        <title>Giant virus diversity and host interactions through global metagenomics.</title>
        <authorList>
            <person name="Schulz F."/>
            <person name="Roux S."/>
            <person name="Paez-Espino D."/>
            <person name="Jungbluth S."/>
            <person name="Walsh D.A."/>
            <person name="Denef V.J."/>
            <person name="McMahon K.D."/>
            <person name="Konstantinidis K.T."/>
            <person name="Eloe-Fadrosh E.A."/>
            <person name="Kyrpides N.C."/>
            <person name="Woyke T."/>
        </authorList>
    </citation>
    <scope>NUCLEOTIDE SEQUENCE</scope>
    <source>
        <strain evidence="2">GVMAG-S-ERX556022-25</strain>
    </source>
</reference>
<accession>A0A6C0AX60</accession>
<sequence length="229" mass="25498">MTIQEVIAVIDRSGSMKGKEKDTVGGINTVISELKNSKSQEDTINFSIKLFNNEQIMKLRSLEISEVGDFSVSDFIPSGSTALLDAIGDTLTFFIQKKVMNPQAYDSCVIYIASDGLENSSIKYNRKYIKEIISNAENIYNIKVFYLGANQDAILEAENLGIPMEQAINYLENELSTQAVYTSVARVVSESRNSFNSVSFTPAERQASIQPPLLTRSQPVQQTEYSTLY</sequence>
<name>A0A6C0AX60_9ZZZZ</name>
<evidence type="ECO:0000313" key="2">
    <source>
        <dbReference type="EMBL" id="QHS84537.1"/>
    </source>
</evidence>
<dbReference type="Gene3D" id="3.40.50.410">
    <property type="entry name" value="von Willebrand factor, type A domain"/>
    <property type="match status" value="1"/>
</dbReference>
<evidence type="ECO:0000259" key="1">
    <source>
        <dbReference type="PROSITE" id="PS50234"/>
    </source>
</evidence>
<organism evidence="2">
    <name type="scientific">viral metagenome</name>
    <dbReference type="NCBI Taxonomy" id="1070528"/>
    <lineage>
        <taxon>unclassified sequences</taxon>
        <taxon>metagenomes</taxon>
        <taxon>organismal metagenomes</taxon>
    </lineage>
</organism>
<protein>
    <recommendedName>
        <fullName evidence="1">VWFA domain-containing protein</fullName>
    </recommendedName>
</protein>